<accession>A0A835XWB0</accession>
<dbReference type="AlphaFoldDB" id="A0A835XWB0"/>
<dbReference type="EMBL" id="JAEHOE010000057">
    <property type="protein sequence ID" value="KAG2491025.1"/>
    <property type="molecule type" value="Genomic_DNA"/>
</dbReference>
<evidence type="ECO:0000313" key="1">
    <source>
        <dbReference type="EMBL" id="KAG2491025.1"/>
    </source>
</evidence>
<name>A0A835XWB0_9CHLO</name>
<gene>
    <name evidence="1" type="ORF">HYH03_010697</name>
</gene>
<reference evidence="1" key="1">
    <citation type="journal article" date="2020" name="bioRxiv">
        <title>Comparative genomics of Chlamydomonas.</title>
        <authorList>
            <person name="Craig R.J."/>
            <person name="Hasan A.R."/>
            <person name="Ness R.W."/>
            <person name="Keightley P.D."/>
        </authorList>
    </citation>
    <scope>NUCLEOTIDE SEQUENCE</scope>
    <source>
        <strain evidence="1">CCAP 11/70</strain>
    </source>
</reference>
<sequence length="83" mass="8937">MMVTDPAFNGSIPAVLRDYKSNDKLGALIVHRVTVGSGGLQIRMRGQGVLETFSKCLGRPGEHVKGIVRPEFARVGGNAHMFS</sequence>
<dbReference type="OrthoDB" id="2526284at2759"/>
<protein>
    <submittedName>
        <fullName evidence="1">Uncharacterized protein</fullName>
    </submittedName>
</protein>
<keyword evidence="2" id="KW-1185">Reference proteome</keyword>
<dbReference type="Proteomes" id="UP000612055">
    <property type="component" value="Unassembled WGS sequence"/>
</dbReference>
<organism evidence="1 2">
    <name type="scientific">Edaphochlamys debaryana</name>
    <dbReference type="NCBI Taxonomy" id="47281"/>
    <lineage>
        <taxon>Eukaryota</taxon>
        <taxon>Viridiplantae</taxon>
        <taxon>Chlorophyta</taxon>
        <taxon>core chlorophytes</taxon>
        <taxon>Chlorophyceae</taxon>
        <taxon>CS clade</taxon>
        <taxon>Chlamydomonadales</taxon>
        <taxon>Chlamydomonadales incertae sedis</taxon>
        <taxon>Edaphochlamys</taxon>
    </lineage>
</organism>
<comment type="caution">
    <text evidence="1">The sequence shown here is derived from an EMBL/GenBank/DDBJ whole genome shotgun (WGS) entry which is preliminary data.</text>
</comment>
<proteinExistence type="predicted"/>
<evidence type="ECO:0000313" key="2">
    <source>
        <dbReference type="Proteomes" id="UP000612055"/>
    </source>
</evidence>